<proteinExistence type="predicted"/>
<dbReference type="AlphaFoldDB" id="A0A484KXB2"/>
<name>A0A484KXB2_9ASTE</name>
<accession>A0A484KXB2</accession>
<organism evidence="2 3">
    <name type="scientific">Cuscuta campestris</name>
    <dbReference type="NCBI Taxonomy" id="132261"/>
    <lineage>
        <taxon>Eukaryota</taxon>
        <taxon>Viridiplantae</taxon>
        <taxon>Streptophyta</taxon>
        <taxon>Embryophyta</taxon>
        <taxon>Tracheophyta</taxon>
        <taxon>Spermatophyta</taxon>
        <taxon>Magnoliopsida</taxon>
        <taxon>eudicotyledons</taxon>
        <taxon>Gunneridae</taxon>
        <taxon>Pentapetalae</taxon>
        <taxon>asterids</taxon>
        <taxon>lamiids</taxon>
        <taxon>Solanales</taxon>
        <taxon>Convolvulaceae</taxon>
        <taxon>Cuscuteae</taxon>
        <taxon>Cuscuta</taxon>
        <taxon>Cuscuta subgen. Grammica</taxon>
        <taxon>Cuscuta sect. Cleistogrammica</taxon>
    </lineage>
</organism>
<keyword evidence="3" id="KW-1185">Reference proteome</keyword>
<dbReference type="PANTHER" id="PTHR33265:SF8">
    <property type="entry name" value="AVR9_CF-9 RAPIDLY ELICITED PROTEIN 146"/>
    <property type="match status" value="1"/>
</dbReference>
<gene>
    <name evidence="2" type="ORF">CCAM_LOCUS8722</name>
</gene>
<dbReference type="Proteomes" id="UP000595140">
    <property type="component" value="Unassembled WGS sequence"/>
</dbReference>
<feature type="region of interest" description="Disordered" evidence="1">
    <location>
        <begin position="151"/>
        <end position="176"/>
    </location>
</feature>
<sequence>MEAVEWEVANSPEYLDHLAWYNDDRELSEEPQEARLLRMHAPSYNIPSRKIDCTRGNTNRGISKKKLMLDLNLKLKRGKIAAARRAVIHHLTSSAATVSPASGVDFPDDPSDAFEFSCDNSPAHHRPPHSPNSNYFMSIVVKKLAKHLRREAEAPPAVEEEEAAEATASPALPGFGRTPVVRQLRVTDSPFQSRDGDEFYGDACHVDEAAELFIREFYENLRRQSSE</sequence>
<dbReference type="EMBL" id="OOIL02000560">
    <property type="protein sequence ID" value="VFQ66946.1"/>
    <property type="molecule type" value="Genomic_DNA"/>
</dbReference>
<evidence type="ECO:0000313" key="3">
    <source>
        <dbReference type="Proteomes" id="UP000595140"/>
    </source>
</evidence>
<evidence type="ECO:0000313" key="2">
    <source>
        <dbReference type="EMBL" id="VFQ66946.1"/>
    </source>
</evidence>
<dbReference type="PANTHER" id="PTHR33265">
    <property type="entry name" value="AVR9/CF-9 RAPIDLY ELICITED PROTEIN-RELATED"/>
    <property type="match status" value="1"/>
</dbReference>
<dbReference type="OrthoDB" id="1298516at2759"/>
<reference evidence="2 3" key="1">
    <citation type="submission" date="2018-04" db="EMBL/GenBank/DDBJ databases">
        <authorList>
            <person name="Vogel A."/>
        </authorList>
    </citation>
    <scope>NUCLEOTIDE SEQUENCE [LARGE SCALE GENOMIC DNA]</scope>
</reference>
<protein>
    <submittedName>
        <fullName evidence="2">Uncharacterized protein</fullName>
    </submittedName>
</protein>
<evidence type="ECO:0000256" key="1">
    <source>
        <dbReference type="SAM" id="MobiDB-lite"/>
    </source>
</evidence>